<proteinExistence type="predicted"/>
<dbReference type="PANTHER" id="PTHR35356">
    <property type="entry name" value="OS01G0156300 PROTEIN-RELATED"/>
    <property type="match status" value="1"/>
</dbReference>
<organism evidence="1 2">
    <name type="scientific">Aegilops tauschii subsp. strangulata</name>
    <name type="common">Goatgrass</name>
    <dbReference type="NCBI Taxonomy" id="200361"/>
    <lineage>
        <taxon>Eukaryota</taxon>
        <taxon>Viridiplantae</taxon>
        <taxon>Streptophyta</taxon>
        <taxon>Embryophyta</taxon>
        <taxon>Tracheophyta</taxon>
        <taxon>Spermatophyta</taxon>
        <taxon>Magnoliopsida</taxon>
        <taxon>Liliopsida</taxon>
        <taxon>Poales</taxon>
        <taxon>Poaceae</taxon>
        <taxon>BOP clade</taxon>
        <taxon>Pooideae</taxon>
        <taxon>Triticodae</taxon>
        <taxon>Triticeae</taxon>
        <taxon>Triticinae</taxon>
        <taxon>Aegilops</taxon>
    </lineage>
</organism>
<reference evidence="1" key="4">
    <citation type="submission" date="2019-03" db="UniProtKB">
        <authorList>
            <consortium name="EnsemblPlants"/>
        </authorList>
    </citation>
    <scope>IDENTIFICATION</scope>
</reference>
<dbReference type="Pfam" id="PF06533">
    <property type="entry name" value="DUF1110"/>
    <property type="match status" value="1"/>
</dbReference>
<accession>A0A453JVQ5</accession>
<dbReference type="Gramene" id="AET5Gv20210600.2">
    <property type="protein sequence ID" value="AET5Gv20210600.2"/>
    <property type="gene ID" value="AET5Gv20210600"/>
</dbReference>
<evidence type="ECO:0000313" key="2">
    <source>
        <dbReference type="Proteomes" id="UP000015105"/>
    </source>
</evidence>
<reference evidence="1" key="3">
    <citation type="journal article" date="2017" name="Nature">
        <title>Genome sequence of the progenitor of the wheat D genome Aegilops tauschii.</title>
        <authorList>
            <person name="Luo M.C."/>
            <person name="Gu Y.Q."/>
            <person name="Puiu D."/>
            <person name="Wang H."/>
            <person name="Twardziok S.O."/>
            <person name="Deal K.R."/>
            <person name="Huo N."/>
            <person name="Zhu T."/>
            <person name="Wang L."/>
            <person name="Wang Y."/>
            <person name="McGuire P.E."/>
            <person name="Liu S."/>
            <person name="Long H."/>
            <person name="Ramasamy R.K."/>
            <person name="Rodriguez J.C."/>
            <person name="Van S.L."/>
            <person name="Yuan L."/>
            <person name="Wang Z."/>
            <person name="Xia Z."/>
            <person name="Xiao L."/>
            <person name="Anderson O.D."/>
            <person name="Ouyang S."/>
            <person name="Liang Y."/>
            <person name="Zimin A.V."/>
            <person name="Pertea G."/>
            <person name="Qi P."/>
            <person name="Bennetzen J.L."/>
            <person name="Dai X."/>
            <person name="Dawson M.W."/>
            <person name="Muller H.G."/>
            <person name="Kugler K."/>
            <person name="Rivarola-Duarte L."/>
            <person name="Spannagl M."/>
            <person name="Mayer K.F.X."/>
            <person name="Lu F.H."/>
            <person name="Bevan M.W."/>
            <person name="Leroy P."/>
            <person name="Li P."/>
            <person name="You F.M."/>
            <person name="Sun Q."/>
            <person name="Liu Z."/>
            <person name="Lyons E."/>
            <person name="Wicker T."/>
            <person name="Salzberg S.L."/>
            <person name="Devos K.M."/>
            <person name="Dvorak J."/>
        </authorList>
    </citation>
    <scope>NUCLEOTIDE SEQUENCE [LARGE SCALE GENOMIC DNA]</scope>
    <source>
        <strain evidence="1">cv. AL8/78</strain>
    </source>
</reference>
<dbReference type="PANTHER" id="PTHR35356:SF3">
    <property type="entry name" value="OS01G0156300 PROTEIN"/>
    <property type="match status" value="1"/>
</dbReference>
<protein>
    <submittedName>
        <fullName evidence="1">Uncharacterized protein</fullName>
    </submittedName>
</protein>
<dbReference type="AlphaFoldDB" id="A0A453JVQ5"/>
<dbReference type="InterPro" id="IPR010535">
    <property type="entry name" value="DUF1110"/>
</dbReference>
<dbReference type="Proteomes" id="UP000015105">
    <property type="component" value="Chromosome 5D"/>
</dbReference>
<name>A0A453JVQ5_AEGTS</name>
<keyword evidence="2" id="KW-1185">Reference proteome</keyword>
<reference evidence="2" key="2">
    <citation type="journal article" date="2017" name="Nat. Plants">
        <title>The Aegilops tauschii genome reveals multiple impacts of transposons.</title>
        <authorList>
            <person name="Zhao G."/>
            <person name="Zou C."/>
            <person name="Li K."/>
            <person name="Wang K."/>
            <person name="Li T."/>
            <person name="Gao L."/>
            <person name="Zhang X."/>
            <person name="Wang H."/>
            <person name="Yang Z."/>
            <person name="Liu X."/>
            <person name="Jiang W."/>
            <person name="Mao L."/>
            <person name="Kong X."/>
            <person name="Jiao Y."/>
            <person name="Jia J."/>
        </authorList>
    </citation>
    <scope>NUCLEOTIDE SEQUENCE [LARGE SCALE GENOMIC DNA]</scope>
    <source>
        <strain evidence="2">cv. AL8/78</strain>
    </source>
</reference>
<evidence type="ECO:0000313" key="1">
    <source>
        <dbReference type="EnsemblPlants" id="AET5Gv20210600.2"/>
    </source>
</evidence>
<reference evidence="1" key="5">
    <citation type="journal article" date="2021" name="G3 (Bethesda)">
        <title>Aegilops tauschii genome assembly Aet v5.0 features greater sequence contiguity and improved annotation.</title>
        <authorList>
            <person name="Wang L."/>
            <person name="Zhu T."/>
            <person name="Rodriguez J.C."/>
            <person name="Deal K.R."/>
            <person name="Dubcovsky J."/>
            <person name="McGuire P.E."/>
            <person name="Lux T."/>
            <person name="Spannagl M."/>
            <person name="Mayer K.F.X."/>
            <person name="Baldrich P."/>
            <person name="Meyers B.C."/>
            <person name="Huo N."/>
            <person name="Gu Y.Q."/>
            <person name="Zhou H."/>
            <person name="Devos K.M."/>
            <person name="Bennetzen J.L."/>
            <person name="Unver T."/>
            <person name="Budak H."/>
            <person name="Gulick P.J."/>
            <person name="Galiba G."/>
            <person name="Kalapos B."/>
            <person name="Nelson D.R."/>
            <person name="Li P."/>
            <person name="You F.M."/>
            <person name="Luo M.C."/>
            <person name="Dvorak J."/>
        </authorList>
    </citation>
    <scope>NUCLEOTIDE SEQUENCE [LARGE SCALE GENOMIC DNA]</scope>
    <source>
        <strain evidence="1">cv. AL8/78</strain>
    </source>
</reference>
<sequence length="207" mass="22512">KASATGRKREREREMAAQAWKTRFRERVMQAHARCLIIPGKIGHARAMLMGPLRGPVLRSSPIEIAEESLEDAASDLYAAASLLGSATELALRGGATELFLPSNPVRSIRLLPGTAAAQRRACHKLLAARQLAEEAYDAVELCSDLRLGIRCLLDIQRLPGVAELIEAERLRAYNLLAKVRKTADGCVWLVAGALEDLRGAVPVRAT</sequence>
<reference evidence="2" key="1">
    <citation type="journal article" date="2014" name="Science">
        <title>Ancient hybridizations among the ancestral genomes of bread wheat.</title>
        <authorList>
            <consortium name="International Wheat Genome Sequencing Consortium,"/>
            <person name="Marcussen T."/>
            <person name="Sandve S.R."/>
            <person name="Heier L."/>
            <person name="Spannagl M."/>
            <person name="Pfeifer M."/>
            <person name="Jakobsen K.S."/>
            <person name="Wulff B.B."/>
            <person name="Steuernagel B."/>
            <person name="Mayer K.F."/>
            <person name="Olsen O.A."/>
        </authorList>
    </citation>
    <scope>NUCLEOTIDE SEQUENCE [LARGE SCALE GENOMIC DNA]</scope>
    <source>
        <strain evidence="2">cv. AL8/78</strain>
    </source>
</reference>
<dbReference type="EnsemblPlants" id="AET5Gv20210600.2">
    <property type="protein sequence ID" value="AET5Gv20210600.2"/>
    <property type="gene ID" value="AET5Gv20210600"/>
</dbReference>